<dbReference type="WBParaSite" id="HPLM_0000379601-mRNA-1">
    <property type="protein sequence ID" value="HPLM_0000379601-mRNA-1"/>
    <property type="gene ID" value="HPLM_0000379601"/>
</dbReference>
<evidence type="ECO:0000313" key="3">
    <source>
        <dbReference type="Proteomes" id="UP000268014"/>
    </source>
</evidence>
<feature type="transmembrane region" description="Helical" evidence="1">
    <location>
        <begin position="65"/>
        <end position="87"/>
    </location>
</feature>
<keyword evidence="3" id="KW-1185">Reference proteome</keyword>
<name>A0A158QK14_HAEPC</name>
<reference evidence="2 3" key="2">
    <citation type="submission" date="2018-11" db="EMBL/GenBank/DDBJ databases">
        <authorList>
            <consortium name="Pathogen Informatics"/>
        </authorList>
    </citation>
    <scope>NUCLEOTIDE SEQUENCE [LARGE SCALE GENOMIC DNA]</scope>
    <source>
        <strain evidence="2 3">MHpl1</strain>
    </source>
</reference>
<protein>
    <submittedName>
        <fullName evidence="4">Transmembrane protein</fullName>
    </submittedName>
</protein>
<keyword evidence="1" id="KW-0472">Membrane</keyword>
<gene>
    <name evidence="2" type="ORF">HPLM_LOCUS3788</name>
</gene>
<keyword evidence="1" id="KW-1133">Transmembrane helix</keyword>
<feature type="transmembrane region" description="Helical" evidence="1">
    <location>
        <begin position="21"/>
        <end position="43"/>
    </location>
</feature>
<dbReference type="AlphaFoldDB" id="A0A158QK14"/>
<dbReference type="EMBL" id="UZAF01016147">
    <property type="protein sequence ID" value="VDO21696.1"/>
    <property type="molecule type" value="Genomic_DNA"/>
</dbReference>
<reference evidence="4" key="1">
    <citation type="submission" date="2016-04" db="UniProtKB">
        <authorList>
            <consortium name="WormBaseParasite"/>
        </authorList>
    </citation>
    <scope>IDENTIFICATION</scope>
</reference>
<evidence type="ECO:0000313" key="4">
    <source>
        <dbReference type="WBParaSite" id="HPLM_0000379601-mRNA-1"/>
    </source>
</evidence>
<evidence type="ECO:0000256" key="1">
    <source>
        <dbReference type="SAM" id="Phobius"/>
    </source>
</evidence>
<dbReference type="Proteomes" id="UP000268014">
    <property type="component" value="Unassembled WGS sequence"/>
</dbReference>
<keyword evidence="1" id="KW-0812">Transmembrane</keyword>
<organism evidence="4">
    <name type="scientific">Haemonchus placei</name>
    <name type="common">Barber's pole worm</name>
    <dbReference type="NCBI Taxonomy" id="6290"/>
    <lineage>
        <taxon>Eukaryota</taxon>
        <taxon>Metazoa</taxon>
        <taxon>Ecdysozoa</taxon>
        <taxon>Nematoda</taxon>
        <taxon>Chromadorea</taxon>
        <taxon>Rhabditida</taxon>
        <taxon>Rhabditina</taxon>
        <taxon>Rhabditomorpha</taxon>
        <taxon>Strongyloidea</taxon>
        <taxon>Trichostrongylidae</taxon>
        <taxon>Haemonchus</taxon>
    </lineage>
</organism>
<sequence>MSVLQMLRMVIHKSSHPKSKNIRNSIILKGMLACLVCGMYNVFHKDRYVPVVVGIVTVVVDVDNVVVVVGKVVVVLVVGTVVVVVGAKSTILRARASLFSFPNTFGNG</sequence>
<evidence type="ECO:0000313" key="2">
    <source>
        <dbReference type="EMBL" id="VDO21696.1"/>
    </source>
</evidence>
<proteinExistence type="predicted"/>
<accession>A0A158QK14</accession>